<name>A0ACB7XJ98_9ERIC</name>
<evidence type="ECO:0000313" key="1">
    <source>
        <dbReference type="EMBL" id="KAH7840870.1"/>
    </source>
</evidence>
<evidence type="ECO:0000313" key="2">
    <source>
        <dbReference type="Proteomes" id="UP000828048"/>
    </source>
</evidence>
<keyword evidence="2" id="KW-1185">Reference proteome</keyword>
<gene>
    <name evidence="1" type="ORF">Vadar_022681</name>
</gene>
<dbReference type="Proteomes" id="UP000828048">
    <property type="component" value="Chromosome 10"/>
</dbReference>
<organism evidence="1 2">
    <name type="scientific">Vaccinium darrowii</name>
    <dbReference type="NCBI Taxonomy" id="229202"/>
    <lineage>
        <taxon>Eukaryota</taxon>
        <taxon>Viridiplantae</taxon>
        <taxon>Streptophyta</taxon>
        <taxon>Embryophyta</taxon>
        <taxon>Tracheophyta</taxon>
        <taxon>Spermatophyta</taxon>
        <taxon>Magnoliopsida</taxon>
        <taxon>eudicotyledons</taxon>
        <taxon>Gunneridae</taxon>
        <taxon>Pentapetalae</taxon>
        <taxon>asterids</taxon>
        <taxon>Ericales</taxon>
        <taxon>Ericaceae</taxon>
        <taxon>Vaccinioideae</taxon>
        <taxon>Vaccinieae</taxon>
        <taxon>Vaccinium</taxon>
    </lineage>
</organism>
<accession>A0ACB7XJ98</accession>
<reference evidence="1 2" key="1">
    <citation type="journal article" date="2021" name="Hortic Res">
        <title>High-quality reference genome and annotation aids understanding of berry development for evergreen blueberry (Vaccinium darrowii).</title>
        <authorList>
            <person name="Yu J."/>
            <person name="Hulse-Kemp A.M."/>
            <person name="Babiker E."/>
            <person name="Staton M."/>
        </authorList>
    </citation>
    <scope>NUCLEOTIDE SEQUENCE [LARGE SCALE GENOMIC DNA]</scope>
    <source>
        <strain evidence="2">cv. NJ 8807/NJ 8810</strain>
        <tissue evidence="1">Young leaf</tissue>
    </source>
</reference>
<protein>
    <submittedName>
        <fullName evidence="1">Uncharacterized protein</fullName>
    </submittedName>
</protein>
<comment type="caution">
    <text evidence="1">The sequence shown here is derived from an EMBL/GenBank/DDBJ whole genome shotgun (WGS) entry which is preliminary data.</text>
</comment>
<dbReference type="EMBL" id="CM037160">
    <property type="protein sequence ID" value="KAH7840870.1"/>
    <property type="molecule type" value="Genomic_DNA"/>
</dbReference>
<sequence length="220" mass="24003">MAEKKEQVKPLAPAAHRIFTDEDDAVFSLDSKKQRQNKFVKCCGCIVALMLIQAVTILVLAFTVFHVKDPLLKMNSVTVNGLNQTGQTISNNITVTADVSVKNPNVAAFKFSNETTTTVYYGGVAVGEGRIPAGVAEARRTLRLNVTVELVVGKLLDVERLASDLSHGELNVSSYTRVRGRVKILGLFKKSVVVKMNCTMSVNVTSWEVGDQSCWRGVSI</sequence>
<proteinExistence type="predicted"/>